<comment type="similarity">
    <text evidence="1">Belongs to the pseudomonas-type ThrB family.</text>
</comment>
<dbReference type="EMBL" id="JAGIYQ010000001">
    <property type="protein sequence ID" value="MBP0723732.1"/>
    <property type="molecule type" value="Genomic_DNA"/>
</dbReference>
<keyword evidence="4" id="KW-1185">Reference proteome</keyword>
<feature type="domain" description="Aminoglycoside phosphotransferase" evidence="2">
    <location>
        <begin position="38"/>
        <end position="246"/>
    </location>
</feature>
<evidence type="ECO:0000256" key="1">
    <source>
        <dbReference type="ARBA" id="ARBA00038240"/>
    </source>
</evidence>
<dbReference type="Pfam" id="PF01636">
    <property type="entry name" value="APH"/>
    <property type="match status" value="1"/>
</dbReference>
<dbReference type="GO" id="GO:0009088">
    <property type="term" value="P:threonine biosynthetic process"/>
    <property type="evidence" value="ECO:0007669"/>
    <property type="project" value="TreeGrafter"/>
</dbReference>
<sequence>MKKALVEACNKFGICFNKVNVILQSQHHFIGSYIKNGEQFILRLTNESHRSLEMIKAEINWIHYLFQTGISVSCPIPSQSGQFVEKIELENGYVTAVSFIKAVGRSLTEEELYQNDDLISEMGRFMGKMHTATKGYNPISNDAKRPQWFEEAENVATICLPESETEIIHEYNRLNQILSKLPISSESYGLVHMDFHYNNLFFDGGKFTIFDFDACRYSWFVNDIAVALFYAIPLHMKFDERKVFGQRFIKKFLEGYQKENHLDNEWIKSIPTFARHREIGRYIKIYHSFGGNLELLTGWTKDFMNNRNKQIVENTPIVDLEI</sequence>
<dbReference type="PANTHER" id="PTHR21064:SF6">
    <property type="entry name" value="AMINOGLYCOSIDE PHOSPHOTRANSFERASE DOMAIN-CONTAINING PROTEIN"/>
    <property type="match status" value="1"/>
</dbReference>
<evidence type="ECO:0000313" key="4">
    <source>
        <dbReference type="Proteomes" id="UP000682134"/>
    </source>
</evidence>
<organism evidence="3 4">
    <name type="scientific">Gottfriedia endophytica</name>
    <dbReference type="NCBI Taxonomy" id="2820819"/>
    <lineage>
        <taxon>Bacteria</taxon>
        <taxon>Bacillati</taxon>
        <taxon>Bacillota</taxon>
        <taxon>Bacilli</taxon>
        <taxon>Bacillales</taxon>
        <taxon>Bacillaceae</taxon>
        <taxon>Gottfriedia</taxon>
    </lineage>
</organism>
<proteinExistence type="inferred from homology"/>
<dbReference type="InterPro" id="IPR002575">
    <property type="entry name" value="Aminoglycoside_PTrfase"/>
</dbReference>
<name>A0A940NGU3_9BACI</name>
<gene>
    <name evidence="3" type="ORF">J5Y03_00875</name>
</gene>
<dbReference type="PANTHER" id="PTHR21064">
    <property type="entry name" value="AMINOGLYCOSIDE PHOSPHOTRANSFERASE DOMAIN-CONTAINING PROTEIN-RELATED"/>
    <property type="match status" value="1"/>
</dbReference>
<evidence type="ECO:0000259" key="2">
    <source>
        <dbReference type="Pfam" id="PF01636"/>
    </source>
</evidence>
<dbReference type="RefSeq" id="WP_209401420.1">
    <property type="nucleotide sequence ID" value="NZ_JAGIYQ010000001.1"/>
</dbReference>
<accession>A0A940NGU3</accession>
<dbReference type="InterPro" id="IPR050249">
    <property type="entry name" value="Pseudomonas-type_ThrB"/>
</dbReference>
<dbReference type="InterPro" id="IPR011009">
    <property type="entry name" value="Kinase-like_dom_sf"/>
</dbReference>
<dbReference type="GO" id="GO:0004413">
    <property type="term" value="F:homoserine kinase activity"/>
    <property type="evidence" value="ECO:0007669"/>
    <property type="project" value="TreeGrafter"/>
</dbReference>
<protein>
    <submittedName>
        <fullName evidence="3">Phosphotransferase</fullName>
    </submittedName>
</protein>
<comment type="caution">
    <text evidence="3">The sequence shown here is derived from an EMBL/GenBank/DDBJ whole genome shotgun (WGS) entry which is preliminary data.</text>
</comment>
<dbReference type="Gene3D" id="3.90.1200.10">
    <property type="match status" value="1"/>
</dbReference>
<dbReference type="Proteomes" id="UP000682134">
    <property type="component" value="Unassembled WGS sequence"/>
</dbReference>
<evidence type="ECO:0000313" key="3">
    <source>
        <dbReference type="EMBL" id="MBP0723732.1"/>
    </source>
</evidence>
<dbReference type="AlphaFoldDB" id="A0A940NGU3"/>
<reference evidence="3" key="1">
    <citation type="submission" date="2021-04" db="EMBL/GenBank/DDBJ databases">
        <title>Genome seq and assembly of Bacillus sp.</title>
        <authorList>
            <person name="Chhetri G."/>
        </authorList>
    </citation>
    <scope>NUCLEOTIDE SEQUENCE</scope>
    <source>
        <strain evidence="3">RG28</strain>
    </source>
</reference>
<dbReference type="SUPFAM" id="SSF56112">
    <property type="entry name" value="Protein kinase-like (PK-like)"/>
    <property type="match status" value="1"/>
</dbReference>